<dbReference type="EMBL" id="JBHSKD010000009">
    <property type="protein sequence ID" value="MFC5176997.1"/>
    <property type="molecule type" value="Genomic_DNA"/>
</dbReference>
<dbReference type="Proteomes" id="UP001596087">
    <property type="component" value="Unassembled WGS sequence"/>
</dbReference>
<name>A0ABW0BJ11_9ACTN</name>
<protein>
    <submittedName>
        <fullName evidence="2">Class I SAM-dependent methyltransferase</fullName>
        <ecNumber evidence="2">2.1.1.-</ecNumber>
    </submittedName>
</protein>
<gene>
    <name evidence="2" type="ORF">ACFPGP_09965</name>
</gene>
<evidence type="ECO:0000313" key="2">
    <source>
        <dbReference type="EMBL" id="MFC5176997.1"/>
    </source>
</evidence>
<dbReference type="PANTHER" id="PTHR45036">
    <property type="entry name" value="METHYLTRANSFERASE LIKE 7B"/>
    <property type="match status" value="1"/>
</dbReference>
<dbReference type="Pfam" id="PF08241">
    <property type="entry name" value="Methyltransf_11"/>
    <property type="match status" value="1"/>
</dbReference>
<sequence length="211" mass="22792">MGVWSERVVPRLVDLAGRSPELDELRARACEGLHGRVLELGFGGGLNVRHYPAAVTTVLAVEPSDVGWELSRARRATAAVPVERAGLDGQRLEQDDASVDCVLTTLTLCTIPDLAAALAEARRVLVPGGRLHFLEHGQAPDERVAAWQRRLDPVQGRLFGGCHLSRDIPSHVAGAGLEVQDVEERYLTGPALARPWSYGFLGIARRTPDAA</sequence>
<dbReference type="PANTHER" id="PTHR45036:SF1">
    <property type="entry name" value="METHYLTRANSFERASE LIKE 7A"/>
    <property type="match status" value="1"/>
</dbReference>
<dbReference type="GO" id="GO:0032259">
    <property type="term" value="P:methylation"/>
    <property type="evidence" value="ECO:0007669"/>
    <property type="project" value="UniProtKB-KW"/>
</dbReference>
<keyword evidence="2" id="KW-0808">Transferase</keyword>
<reference evidence="3" key="1">
    <citation type="journal article" date="2019" name="Int. J. Syst. Evol. Microbiol.">
        <title>The Global Catalogue of Microorganisms (GCM) 10K type strain sequencing project: providing services to taxonomists for standard genome sequencing and annotation.</title>
        <authorList>
            <consortium name="The Broad Institute Genomics Platform"/>
            <consortium name="The Broad Institute Genome Sequencing Center for Infectious Disease"/>
            <person name="Wu L."/>
            <person name="Ma J."/>
        </authorList>
    </citation>
    <scope>NUCLEOTIDE SEQUENCE [LARGE SCALE GENOMIC DNA]</scope>
    <source>
        <strain evidence="3">DFY41</strain>
    </source>
</reference>
<dbReference type="RefSeq" id="WP_378589698.1">
    <property type="nucleotide sequence ID" value="NZ_JBHSKD010000009.1"/>
</dbReference>
<dbReference type="InterPro" id="IPR013216">
    <property type="entry name" value="Methyltransf_11"/>
</dbReference>
<feature type="domain" description="Methyltransferase type 11" evidence="1">
    <location>
        <begin position="38"/>
        <end position="132"/>
    </location>
</feature>
<organism evidence="2 3">
    <name type="scientific">Nocardioides taihuensis</name>
    <dbReference type="NCBI Taxonomy" id="1835606"/>
    <lineage>
        <taxon>Bacteria</taxon>
        <taxon>Bacillati</taxon>
        <taxon>Actinomycetota</taxon>
        <taxon>Actinomycetes</taxon>
        <taxon>Propionibacteriales</taxon>
        <taxon>Nocardioidaceae</taxon>
        <taxon>Nocardioides</taxon>
    </lineage>
</organism>
<keyword evidence="2" id="KW-0489">Methyltransferase</keyword>
<dbReference type="SUPFAM" id="SSF53335">
    <property type="entry name" value="S-adenosyl-L-methionine-dependent methyltransferases"/>
    <property type="match status" value="1"/>
</dbReference>
<dbReference type="InterPro" id="IPR052356">
    <property type="entry name" value="Thiol_S-MT"/>
</dbReference>
<accession>A0ABW0BJ11</accession>
<dbReference type="Gene3D" id="3.40.50.150">
    <property type="entry name" value="Vaccinia Virus protein VP39"/>
    <property type="match status" value="1"/>
</dbReference>
<proteinExistence type="predicted"/>
<dbReference type="InterPro" id="IPR029063">
    <property type="entry name" value="SAM-dependent_MTases_sf"/>
</dbReference>
<evidence type="ECO:0000313" key="3">
    <source>
        <dbReference type="Proteomes" id="UP001596087"/>
    </source>
</evidence>
<comment type="caution">
    <text evidence="2">The sequence shown here is derived from an EMBL/GenBank/DDBJ whole genome shotgun (WGS) entry which is preliminary data.</text>
</comment>
<dbReference type="EC" id="2.1.1.-" evidence="2"/>
<keyword evidence="3" id="KW-1185">Reference proteome</keyword>
<dbReference type="GO" id="GO:0008168">
    <property type="term" value="F:methyltransferase activity"/>
    <property type="evidence" value="ECO:0007669"/>
    <property type="project" value="UniProtKB-KW"/>
</dbReference>
<evidence type="ECO:0000259" key="1">
    <source>
        <dbReference type="Pfam" id="PF08241"/>
    </source>
</evidence>